<dbReference type="AlphaFoldDB" id="A0A0U2WF50"/>
<proteinExistence type="predicted"/>
<dbReference type="InterPro" id="IPR011701">
    <property type="entry name" value="MFS"/>
</dbReference>
<dbReference type="OrthoDB" id="9788453at2"/>
<keyword evidence="4 6" id="KW-1133">Transmembrane helix</keyword>
<dbReference type="PATRIC" id="fig|1315283.4.peg.2261"/>
<dbReference type="PANTHER" id="PTHR23505:SF79">
    <property type="entry name" value="PROTEIN SPINSTER"/>
    <property type="match status" value="1"/>
</dbReference>
<dbReference type="EMBL" id="CP011034">
    <property type="protein sequence ID" value="ALS33671.1"/>
    <property type="molecule type" value="Genomic_DNA"/>
</dbReference>
<dbReference type="PROSITE" id="PS50850">
    <property type="entry name" value="MFS"/>
    <property type="match status" value="1"/>
</dbReference>
<evidence type="ECO:0000256" key="6">
    <source>
        <dbReference type="SAM" id="Phobius"/>
    </source>
</evidence>
<name>A0A0U2WF50_9GAMM</name>
<gene>
    <name evidence="8" type="ORF">PTRA_a2597</name>
</gene>
<evidence type="ECO:0000256" key="1">
    <source>
        <dbReference type="ARBA" id="ARBA00004141"/>
    </source>
</evidence>
<evidence type="ECO:0000259" key="7">
    <source>
        <dbReference type="PROSITE" id="PS50850"/>
    </source>
</evidence>
<dbReference type="RefSeq" id="WP_058373847.1">
    <property type="nucleotide sequence ID" value="NZ_CP011034.1"/>
</dbReference>
<evidence type="ECO:0000256" key="2">
    <source>
        <dbReference type="ARBA" id="ARBA00022448"/>
    </source>
</evidence>
<feature type="transmembrane region" description="Helical" evidence="6">
    <location>
        <begin position="402"/>
        <end position="422"/>
    </location>
</feature>
<dbReference type="GO" id="GO:0016020">
    <property type="term" value="C:membrane"/>
    <property type="evidence" value="ECO:0007669"/>
    <property type="project" value="UniProtKB-SubCell"/>
</dbReference>
<feature type="transmembrane region" description="Helical" evidence="6">
    <location>
        <begin position="12"/>
        <end position="35"/>
    </location>
</feature>
<protein>
    <recommendedName>
        <fullName evidence="7">Major facilitator superfamily (MFS) profile domain-containing protein</fullName>
    </recommendedName>
</protein>
<dbReference type="InterPro" id="IPR036259">
    <property type="entry name" value="MFS_trans_sf"/>
</dbReference>
<dbReference type="Pfam" id="PF07690">
    <property type="entry name" value="MFS_1"/>
    <property type="match status" value="1"/>
</dbReference>
<dbReference type="Gene3D" id="1.20.1250.20">
    <property type="entry name" value="MFS general substrate transporter like domains"/>
    <property type="match status" value="2"/>
</dbReference>
<accession>A0A0U2WF50</accession>
<feature type="transmembrane region" description="Helical" evidence="6">
    <location>
        <begin position="329"/>
        <end position="355"/>
    </location>
</feature>
<feature type="transmembrane region" description="Helical" evidence="6">
    <location>
        <begin position="105"/>
        <end position="125"/>
    </location>
</feature>
<dbReference type="InterPro" id="IPR020846">
    <property type="entry name" value="MFS_dom"/>
</dbReference>
<evidence type="ECO:0000313" key="9">
    <source>
        <dbReference type="Proteomes" id="UP000065261"/>
    </source>
</evidence>
<feature type="transmembrane region" description="Helical" evidence="6">
    <location>
        <begin position="137"/>
        <end position="160"/>
    </location>
</feature>
<dbReference type="SUPFAM" id="SSF103473">
    <property type="entry name" value="MFS general substrate transporter"/>
    <property type="match status" value="1"/>
</dbReference>
<feature type="transmembrane region" description="Helical" evidence="6">
    <location>
        <begin position="367"/>
        <end position="390"/>
    </location>
</feature>
<evidence type="ECO:0000256" key="4">
    <source>
        <dbReference type="ARBA" id="ARBA00022989"/>
    </source>
</evidence>
<dbReference type="GO" id="GO:0022857">
    <property type="term" value="F:transmembrane transporter activity"/>
    <property type="evidence" value="ECO:0007669"/>
    <property type="project" value="InterPro"/>
</dbReference>
<organism evidence="8">
    <name type="scientific">Pseudoalteromonas translucida KMM 520</name>
    <dbReference type="NCBI Taxonomy" id="1315283"/>
    <lineage>
        <taxon>Bacteria</taxon>
        <taxon>Pseudomonadati</taxon>
        <taxon>Pseudomonadota</taxon>
        <taxon>Gammaproteobacteria</taxon>
        <taxon>Alteromonadales</taxon>
        <taxon>Pseudoalteromonadaceae</taxon>
        <taxon>Pseudoalteromonas</taxon>
    </lineage>
</organism>
<keyword evidence="3 6" id="KW-0812">Transmembrane</keyword>
<sequence length="437" mass="47406">MNIKKSNWRQHALLLVLTLFYIESFVGRQIMAVMIEPIKAEFGASDAQMGLLTGLGFAIVFTLTGLSAGRLADKVSRTRLLAASALVWGIITALSGITAGFISLLIMRMLVAVAEAPLTSASLSLLSDSYPVERRSFAISCFTSGATFAAIIALTLGAYWVELYGWRETFFIISTPALFISFLLFFVMPEPKRGQYDDAISSPTSPLQPVLATGFRASTKALLKRKDYRLLVCSSAIATLGANAFGMWNATFLVRSHDLTLSQAGMMAGFFGGGAAAIGILSSGYLADRIARRKGVLWLPILGHILGWVFIVIYFLWPKGLGDDLFFAGIPFAMLFCTLASFFSVWWVSPCLTLLTSIVPGTQRALAISMQTVLITFLGIGVGPMLVGVLSEVFSEVAGVESLRYALLISTSTTLISVFLLFKLKSYQAKQLIKKIQ</sequence>
<feature type="transmembrane region" description="Helical" evidence="6">
    <location>
        <begin position="47"/>
        <end position="68"/>
    </location>
</feature>
<evidence type="ECO:0000256" key="5">
    <source>
        <dbReference type="ARBA" id="ARBA00023136"/>
    </source>
</evidence>
<evidence type="ECO:0000313" key="8">
    <source>
        <dbReference type="EMBL" id="ALS33671.1"/>
    </source>
</evidence>
<dbReference type="InterPro" id="IPR044770">
    <property type="entry name" value="MFS_spinster-like"/>
</dbReference>
<comment type="subcellular location">
    <subcellularLocation>
        <location evidence="1">Membrane</location>
        <topology evidence="1">Multi-pass membrane protein</topology>
    </subcellularLocation>
</comment>
<dbReference type="Proteomes" id="UP000065261">
    <property type="component" value="Chromosome I"/>
</dbReference>
<feature type="transmembrane region" description="Helical" evidence="6">
    <location>
        <begin position="268"/>
        <end position="287"/>
    </location>
</feature>
<feature type="transmembrane region" description="Helical" evidence="6">
    <location>
        <begin position="296"/>
        <end position="317"/>
    </location>
</feature>
<reference evidence="8 9" key="1">
    <citation type="submission" date="2015-03" db="EMBL/GenBank/DDBJ databases">
        <authorList>
            <person name="Murphy D."/>
        </authorList>
    </citation>
    <scope>NUCLEOTIDE SEQUENCE [LARGE SCALE GENOMIC DNA]</scope>
    <source>
        <strain evidence="8 9">KMM 520</strain>
    </source>
</reference>
<feature type="transmembrane region" description="Helical" evidence="6">
    <location>
        <begin position="80"/>
        <end position="99"/>
    </location>
</feature>
<dbReference type="KEGG" id="ptn:PTRA_a2597"/>
<evidence type="ECO:0000256" key="3">
    <source>
        <dbReference type="ARBA" id="ARBA00022692"/>
    </source>
</evidence>
<dbReference type="PANTHER" id="PTHR23505">
    <property type="entry name" value="SPINSTER"/>
    <property type="match status" value="1"/>
</dbReference>
<feature type="transmembrane region" description="Helical" evidence="6">
    <location>
        <begin position="166"/>
        <end position="187"/>
    </location>
</feature>
<keyword evidence="2" id="KW-0813">Transport</keyword>
<feature type="domain" description="Major facilitator superfamily (MFS) profile" evidence="7">
    <location>
        <begin position="13"/>
        <end position="429"/>
    </location>
</feature>
<keyword evidence="5 6" id="KW-0472">Membrane</keyword>
<feature type="transmembrane region" description="Helical" evidence="6">
    <location>
        <begin position="228"/>
        <end position="248"/>
    </location>
</feature>